<reference evidence="2" key="1">
    <citation type="submission" date="2019-08" db="EMBL/GenBank/DDBJ databases">
        <title>Carotenoids and Carotenoid Binding Proteins in the Halophilic Cyanobacterium Euhalothece sp. ZM00.</title>
        <authorList>
            <person name="Cho S.M."/>
            <person name="Song J.Y."/>
            <person name="Park Y.-I."/>
        </authorList>
    </citation>
    <scope>NUCLEOTIDE SEQUENCE [LARGE SCALE GENOMIC DNA]</scope>
    <source>
        <strain evidence="2">Z-M001</strain>
    </source>
</reference>
<evidence type="ECO:0000259" key="1">
    <source>
        <dbReference type="Pfam" id="PF00294"/>
    </source>
</evidence>
<dbReference type="InterPro" id="IPR052562">
    <property type="entry name" value="Ketohexokinase-related"/>
</dbReference>
<keyword evidence="2" id="KW-0808">Transferase</keyword>
<dbReference type="PANTHER" id="PTHR42774">
    <property type="entry name" value="PHOSPHOTRANSFERASE SYSTEM TRANSPORT PROTEIN"/>
    <property type="match status" value="1"/>
</dbReference>
<feature type="domain" description="Carbohydrate kinase PfkB" evidence="1">
    <location>
        <begin position="7"/>
        <end position="281"/>
    </location>
</feature>
<name>A0A5B8NSA0_9CHRO</name>
<dbReference type="RefSeq" id="WP_146296760.1">
    <property type="nucleotide sequence ID" value="NZ_CP042326.1"/>
</dbReference>
<dbReference type="OrthoDB" id="9813569at2"/>
<dbReference type="Proteomes" id="UP000318453">
    <property type="component" value="Chromosome"/>
</dbReference>
<gene>
    <name evidence="2" type="ORF">FRE64_13800</name>
</gene>
<keyword evidence="3" id="KW-1185">Reference proteome</keyword>
<dbReference type="AlphaFoldDB" id="A0A5B8NSA0"/>
<proteinExistence type="predicted"/>
<accession>A0A5B8NSA0</accession>
<dbReference type="Gene3D" id="3.40.1190.20">
    <property type="match status" value="1"/>
</dbReference>
<dbReference type="Pfam" id="PF00294">
    <property type="entry name" value="PfkB"/>
    <property type="match status" value="1"/>
</dbReference>
<keyword evidence="2" id="KW-0418">Kinase</keyword>
<dbReference type="InterPro" id="IPR029056">
    <property type="entry name" value="Ribokinase-like"/>
</dbReference>
<dbReference type="PANTHER" id="PTHR42774:SF3">
    <property type="entry name" value="KETOHEXOKINASE"/>
    <property type="match status" value="1"/>
</dbReference>
<dbReference type="SUPFAM" id="SSF53613">
    <property type="entry name" value="Ribokinase-like"/>
    <property type="match status" value="1"/>
</dbReference>
<evidence type="ECO:0000313" key="3">
    <source>
        <dbReference type="Proteomes" id="UP000318453"/>
    </source>
</evidence>
<evidence type="ECO:0000313" key="2">
    <source>
        <dbReference type="EMBL" id="QDZ40920.1"/>
    </source>
</evidence>
<organism evidence="2 3">
    <name type="scientific">Euhalothece natronophila Z-M001</name>
    <dbReference type="NCBI Taxonomy" id="522448"/>
    <lineage>
        <taxon>Bacteria</taxon>
        <taxon>Bacillati</taxon>
        <taxon>Cyanobacteriota</taxon>
        <taxon>Cyanophyceae</taxon>
        <taxon>Oscillatoriophycideae</taxon>
        <taxon>Chroococcales</taxon>
        <taxon>Halothecacae</taxon>
        <taxon>Halothece cluster</taxon>
        <taxon>Euhalothece</taxon>
    </lineage>
</organism>
<dbReference type="KEGG" id="enn:FRE64_13800"/>
<dbReference type="GO" id="GO:0016301">
    <property type="term" value="F:kinase activity"/>
    <property type="evidence" value="ECO:0007669"/>
    <property type="project" value="UniProtKB-KW"/>
</dbReference>
<protein>
    <submittedName>
        <fullName evidence="2">Sugar kinase</fullName>
    </submittedName>
</protein>
<sequence>MSKCGLFVGITTLDLIYLAPYFPHPNEKLRAIDSTISAGGPATNASVTFSVLGNQARLLSVLGKHPITNLIRTDLENYQIEHRDLQPSWANSPPTSSIIVTQNHADRAVISLNATRCQAEINQIPDDALSHVDLVLIDGHQMAVGSAIAQQAHAKNIPIIIDGGSWKEGWESILPVTQYAICSANFYPPNCNTQTEVFQYLKETGIPYIAITQGEKPILYQTPETQGEIAVPQITAKDTLGAGDIFHGAFCHYILQQEFTAALSNAAKIAAESCTHFGTRNWIN</sequence>
<dbReference type="EMBL" id="CP042326">
    <property type="protein sequence ID" value="QDZ40920.1"/>
    <property type="molecule type" value="Genomic_DNA"/>
</dbReference>
<dbReference type="InterPro" id="IPR011611">
    <property type="entry name" value="PfkB_dom"/>
</dbReference>
<dbReference type="CDD" id="cd01945">
    <property type="entry name" value="ribokinase_group_B"/>
    <property type="match status" value="1"/>
</dbReference>